<organism evidence="2 3">
    <name type="scientific">Candidatus Nomurabacteria bacterium CG1_02_43_90</name>
    <dbReference type="NCBI Taxonomy" id="1805281"/>
    <lineage>
        <taxon>Bacteria</taxon>
        <taxon>Candidatus Nomuraibacteriota</taxon>
    </lineage>
</organism>
<reference evidence="2 3" key="1">
    <citation type="journal article" date="2016" name="Environ. Microbiol.">
        <title>Genomic resolution of a cold subsurface aquifer community provides metabolic insights for novel microbes adapted to high CO concentrations.</title>
        <authorList>
            <person name="Probst A.J."/>
            <person name="Castelle C.J."/>
            <person name="Singh A."/>
            <person name="Brown C.T."/>
            <person name="Anantharaman K."/>
            <person name="Sharon I."/>
            <person name="Hug L.A."/>
            <person name="Burstein D."/>
            <person name="Emerson J.B."/>
            <person name="Thomas B.C."/>
            <person name="Banfield J.F."/>
        </authorList>
    </citation>
    <scope>NUCLEOTIDE SEQUENCE [LARGE SCALE GENOMIC DNA]</scope>
    <source>
        <strain evidence="2">CG1_02_43_90</strain>
    </source>
</reference>
<gene>
    <name evidence="2" type="ORF">AUJ77_01965</name>
</gene>
<name>A0A1J4V089_9BACT</name>
<evidence type="ECO:0000313" key="2">
    <source>
        <dbReference type="EMBL" id="OIO30556.1"/>
    </source>
</evidence>
<dbReference type="AlphaFoldDB" id="A0A1J4V089"/>
<proteinExistence type="predicted"/>
<evidence type="ECO:0000313" key="3">
    <source>
        <dbReference type="Proteomes" id="UP000181992"/>
    </source>
</evidence>
<dbReference type="STRING" id="1805281.AUJ77_01965"/>
<dbReference type="Proteomes" id="UP000181992">
    <property type="component" value="Unassembled WGS sequence"/>
</dbReference>
<comment type="caution">
    <text evidence="2">The sequence shown here is derived from an EMBL/GenBank/DDBJ whole genome shotgun (WGS) entry which is preliminary data.</text>
</comment>
<keyword evidence="1" id="KW-0175">Coiled coil</keyword>
<accession>A0A1J4V089</accession>
<feature type="coiled-coil region" evidence="1">
    <location>
        <begin position="21"/>
        <end position="48"/>
    </location>
</feature>
<protein>
    <submittedName>
        <fullName evidence="2">Uncharacterized protein</fullName>
    </submittedName>
</protein>
<dbReference type="EMBL" id="MNVN01000015">
    <property type="protein sequence ID" value="OIO30556.1"/>
    <property type="molecule type" value="Genomic_DNA"/>
</dbReference>
<evidence type="ECO:0000256" key="1">
    <source>
        <dbReference type="SAM" id="Coils"/>
    </source>
</evidence>
<sequence length="255" mass="28126">MTRKIGTPGLARDIAKQAESSARIRELMEQLRVEKNNFEKRHARFVDNIRNKGATTGNPLTDALLVAGGENSSHVEDVLDNINKQFSGRVGEPALFVLHTQEGDKDHCVLLLGVLKGSVLVVDGRDGFCSPPFNLEVSTVDSSASDIRLVKGSSNLFREFSDIRDITAKNLKCHVGINQIIYWFRKYGGGTKGLITLYLMAKEAGIDLPEIEELHPTLVDTLDTFLDLDVPREGLISGGRISFFVGGVQQYVDLR</sequence>